<dbReference type="PIRSF" id="PIRSF005572">
    <property type="entry name" value="NifS"/>
    <property type="match status" value="1"/>
</dbReference>
<comment type="cofactor">
    <cofactor evidence="1 13">
        <name>pyridoxal 5'-phosphate</name>
        <dbReference type="ChEBI" id="CHEBI:597326"/>
    </cofactor>
</comment>
<dbReference type="PATRIC" id="fig|1260221.3.peg.2128"/>
<dbReference type="GO" id="GO:0051536">
    <property type="term" value="F:iron-sulfur cluster binding"/>
    <property type="evidence" value="ECO:0007669"/>
    <property type="project" value="UniProtKB-KW"/>
</dbReference>
<dbReference type="InterPro" id="IPR015424">
    <property type="entry name" value="PyrdxlP-dep_Trfase"/>
</dbReference>
<dbReference type="EC" id="2.8.1.7" evidence="4"/>
<evidence type="ECO:0000256" key="11">
    <source>
        <dbReference type="ARBA" id="ARBA00031911"/>
    </source>
</evidence>
<dbReference type="Pfam" id="PF00266">
    <property type="entry name" value="Aminotran_5"/>
    <property type="match status" value="1"/>
</dbReference>
<keyword evidence="5 15" id="KW-0808">Transferase</keyword>
<keyword evidence="8" id="KW-0408">Iron</keyword>
<keyword evidence="6" id="KW-0479">Metal-binding</keyword>
<dbReference type="AlphaFoldDB" id="U4KG23"/>
<evidence type="ECO:0000256" key="3">
    <source>
        <dbReference type="ARBA" id="ARBA00006490"/>
    </source>
</evidence>
<evidence type="ECO:0000256" key="10">
    <source>
        <dbReference type="ARBA" id="ARBA00023231"/>
    </source>
</evidence>
<protein>
    <recommendedName>
        <fullName evidence="4">cysteine desulfurase</fullName>
        <ecNumber evidence="4">2.8.1.7</ecNumber>
    </recommendedName>
    <alternativeName>
        <fullName evidence="11">Nitrogenase metalloclusters biosynthesis protein NifS</fullName>
    </alternativeName>
</protein>
<comment type="catalytic activity">
    <reaction evidence="12">
        <text>(sulfur carrier)-H + L-cysteine = (sulfur carrier)-SH + L-alanine</text>
        <dbReference type="Rhea" id="RHEA:43892"/>
        <dbReference type="Rhea" id="RHEA-COMP:14737"/>
        <dbReference type="Rhea" id="RHEA-COMP:14739"/>
        <dbReference type="ChEBI" id="CHEBI:29917"/>
        <dbReference type="ChEBI" id="CHEBI:35235"/>
        <dbReference type="ChEBI" id="CHEBI:57972"/>
        <dbReference type="ChEBI" id="CHEBI:64428"/>
        <dbReference type="EC" id="2.8.1.7"/>
    </reaction>
</comment>
<dbReference type="InterPro" id="IPR016454">
    <property type="entry name" value="Cysteine_dSase"/>
</dbReference>
<organism evidence="15 16">
    <name type="scientific">Vibrio nigripulchritudo</name>
    <dbReference type="NCBI Taxonomy" id="28173"/>
    <lineage>
        <taxon>Bacteria</taxon>
        <taxon>Pseudomonadati</taxon>
        <taxon>Pseudomonadota</taxon>
        <taxon>Gammaproteobacteria</taxon>
        <taxon>Vibrionales</taxon>
        <taxon>Vibrionaceae</taxon>
        <taxon>Vibrio</taxon>
    </lineage>
</organism>
<evidence type="ECO:0000313" key="15">
    <source>
        <dbReference type="EMBL" id="CCO58313.1"/>
    </source>
</evidence>
<accession>U4KG23</accession>
<evidence type="ECO:0000256" key="6">
    <source>
        <dbReference type="ARBA" id="ARBA00022723"/>
    </source>
</evidence>
<dbReference type="Proteomes" id="UP000016895">
    <property type="component" value="Chromosome 1"/>
</dbReference>
<evidence type="ECO:0000259" key="14">
    <source>
        <dbReference type="Pfam" id="PF00266"/>
    </source>
</evidence>
<keyword evidence="10" id="KW-0535">Nitrogen fixation</keyword>
<dbReference type="EMBL" id="FO203526">
    <property type="protein sequence ID" value="CCO58313.1"/>
    <property type="molecule type" value="Genomic_DNA"/>
</dbReference>
<evidence type="ECO:0000256" key="13">
    <source>
        <dbReference type="RuleBase" id="RU004504"/>
    </source>
</evidence>
<dbReference type="RefSeq" id="WP_022551105.1">
    <property type="nucleotide sequence ID" value="NC_022528.1"/>
</dbReference>
<dbReference type="Gene3D" id="3.90.1150.10">
    <property type="entry name" value="Aspartate Aminotransferase, domain 1"/>
    <property type="match status" value="1"/>
</dbReference>
<sequence length="350" mass="38107">MNNYFDYAASTPVSDIVLDAMHPWQSESFANPSATHDEANIAAKAIQHAREVIANEIGAMPSEIIFTSGASEANNLALKGIAFQNLEDKGHIITSSIEHKCILNTCAFLESIGFEVTYLNPNRYGVIEADNVTDALRSNTLLISIHHVNNELGTIQPVDGIGDIAFEHDIPFHTDAAQSFCKLKIDVDDMNIDMLSLSGHKIYGPKGIGVLYVREARESGLVPLIHGGGQELGLRGGTSPTPLIVGLGAALEHFPCSASEQQTTFEQEIQKYHFGRNGGDNVLPSTWSITFSNDDEVKRFTHDQAWLISQGSACNAMSNTPSHVLSAVGLSEEEARRTYRISLPPFKVMI</sequence>
<evidence type="ECO:0000256" key="2">
    <source>
        <dbReference type="ARBA" id="ARBA00003120"/>
    </source>
</evidence>
<gene>
    <name evidence="15" type="primary">NFS1</name>
    <name evidence="15" type="ORF">VIBNI_A2237</name>
</gene>
<dbReference type="PANTHER" id="PTHR11601">
    <property type="entry name" value="CYSTEINE DESULFURYLASE FAMILY MEMBER"/>
    <property type="match status" value="1"/>
</dbReference>
<evidence type="ECO:0000313" key="16">
    <source>
        <dbReference type="Proteomes" id="UP000016895"/>
    </source>
</evidence>
<proteinExistence type="inferred from homology"/>
<keyword evidence="9" id="KW-0411">Iron-sulfur</keyword>
<keyword evidence="7" id="KW-0663">Pyridoxal phosphate</keyword>
<reference evidence="15 16" key="1">
    <citation type="journal article" date="2013" name="ISME J.">
        <title>Comparative genomics of pathogenic lineages of Vibrio nigripulchritudo identifies virulence-associated traits.</title>
        <authorList>
            <person name="Goudenege D."/>
            <person name="Labreuche Y."/>
            <person name="Krin E."/>
            <person name="Ansquer D."/>
            <person name="Mangenot S."/>
            <person name="Calteau A."/>
            <person name="Medigue C."/>
            <person name="Mazel D."/>
            <person name="Polz M.F."/>
            <person name="Le Roux F."/>
        </authorList>
    </citation>
    <scope>NUCLEOTIDE SEQUENCE [LARGE SCALE GENOMIC DNA]</scope>
    <source>
        <strain evidence="16">SnF1</strain>
    </source>
</reference>
<dbReference type="InterPro" id="IPR020578">
    <property type="entry name" value="Aminotrans_V_PyrdxlP_BS"/>
</dbReference>
<evidence type="ECO:0000256" key="12">
    <source>
        <dbReference type="ARBA" id="ARBA00050776"/>
    </source>
</evidence>
<evidence type="ECO:0000256" key="4">
    <source>
        <dbReference type="ARBA" id="ARBA00012239"/>
    </source>
</evidence>
<name>U4KG23_9VIBR</name>
<evidence type="ECO:0000256" key="1">
    <source>
        <dbReference type="ARBA" id="ARBA00001933"/>
    </source>
</evidence>
<dbReference type="Gene3D" id="1.10.260.50">
    <property type="match status" value="1"/>
</dbReference>
<dbReference type="InterPro" id="IPR000192">
    <property type="entry name" value="Aminotrans_V_dom"/>
</dbReference>
<dbReference type="PANTHER" id="PTHR11601:SF34">
    <property type="entry name" value="CYSTEINE DESULFURASE"/>
    <property type="match status" value="1"/>
</dbReference>
<evidence type="ECO:0000256" key="7">
    <source>
        <dbReference type="ARBA" id="ARBA00022898"/>
    </source>
</evidence>
<comment type="similarity">
    <text evidence="3">Belongs to the class-V pyridoxal-phosphate-dependent aminotransferase family. NifS/IscS subfamily.</text>
</comment>
<dbReference type="GO" id="GO:0046872">
    <property type="term" value="F:metal ion binding"/>
    <property type="evidence" value="ECO:0007669"/>
    <property type="project" value="UniProtKB-KW"/>
</dbReference>
<comment type="function">
    <text evidence="2">Catalyzes the removal of elemental sulfur atoms from cysteine to produce alanine. Seems to participate in the biosynthesis of the nitrogenase metalloclusters by providing the inorganic sulfur required for the Fe-S core formation.</text>
</comment>
<keyword evidence="16" id="KW-1185">Reference proteome</keyword>
<dbReference type="GO" id="GO:0031071">
    <property type="term" value="F:cysteine desulfurase activity"/>
    <property type="evidence" value="ECO:0007669"/>
    <property type="project" value="UniProtKB-EC"/>
</dbReference>
<dbReference type="PROSITE" id="PS00595">
    <property type="entry name" value="AA_TRANSFER_CLASS_5"/>
    <property type="match status" value="1"/>
</dbReference>
<dbReference type="STRING" id="28173.VIBNI_A2237"/>
<dbReference type="InterPro" id="IPR015422">
    <property type="entry name" value="PyrdxlP-dep_Trfase_small"/>
</dbReference>
<feature type="domain" description="Aminotransferase class V" evidence="14">
    <location>
        <begin position="4"/>
        <end position="343"/>
    </location>
</feature>
<dbReference type="Gene3D" id="3.40.640.10">
    <property type="entry name" value="Type I PLP-dependent aspartate aminotransferase-like (Major domain)"/>
    <property type="match status" value="1"/>
</dbReference>
<dbReference type="SUPFAM" id="SSF53383">
    <property type="entry name" value="PLP-dependent transferases"/>
    <property type="match status" value="1"/>
</dbReference>
<evidence type="ECO:0000256" key="9">
    <source>
        <dbReference type="ARBA" id="ARBA00023014"/>
    </source>
</evidence>
<evidence type="ECO:0000256" key="5">
    <source>
        <dbReference type="ARBA" id="ARBA00022679"/>
    </source>
</evidence>
<dbReference type="InterPro" id="IPR015421">
    <property type="entry name" value="PyrdxlP-dep_Trfase_major"/>
</dbReference>
<dbReference type="OrthoDB" id="9808002at2"/>
<evidence type="ECO:0000256" key="8">
    <source>
        <dbReference type="ARBA" id="ARBA00023004"/>
    </source>
</evidence>
<dbReference type="FunFam" id="3.40.640.10:FF:000084">
    <property type="entry name" value="IscS-like cysteine desulfurase"/>
    <property type="match status" value="1"/>
</dbReference>
<dbReference type="KEGG" id="vni:VIBNI_A2237"/>